<keyword evidence="3" id="KW-0813">Transport</keyword>
<gene>
    <name evidence="13" type="ORF">NA8A_05533</name>
</gene>
<evidence type="ECO:0000256" key="8">
    <source>
        <dbReference type="ARBA" id="ARBA00022989"/>
    </source>
</evidence>
<dbReference type="InterPro" id="IPR006260">
    <property type="entry name" value="TonB/TolA_C"/>
</dbReference>
<evidence type="ECO:0000313" key="13">
    <source>
        <dbReference type="EMBL" id="EKF43468.1"/>
    </source>
</evidence>
<dbReference type="Pfam" id="PF03544">
    <property type="entry name" value="TonB_C"/>
    <property type="match status" value="1"/>
</dbReference>
<dbReference type="PANTHER" id="PTHR33446">
    <property type="entry name" value="PROTEIN TONB-RELATED"/>
    <property type="match status" value="1"/>
</dbReference>
<evidence type="ECO:0000256" key="6">
    <source>
        <dbReference type="ARBA" id="ARBA00022692"/>
    </source>
</evidence>
<evidence type="ECO:0000256" key="2">
    <source>
        <dbReference type="ARBA" id="ARBA00006555"/>
    </source>
</evidence>
<evidence type="ECO:0000256" key="1">
    <source>
        <dbReference type="ARBA" id="ARBA00004383"/>
    </source>
</evidence>
<dbReference type="GO" id="GO:0015031">
    <property type="term" value="P:protein transport"/>
    <property type="evidence" value="ECO:0007669"/>
    <property type="project" value="UniProtKB-KW"/>
</dbReference>
<evidence type="ECO:0000256" key="5">
    <source>
        <dbReference type="ARBA" id="ARBA00022519"/>
    </source>
</evidence>
<keyword evidence="5" id="KW-0997">Cell inner membrane</keyword>
<dbReference type="InterPro" id="IPR037682">
    <property type="entry name" value="TonB_C"/>
</dbReference>
<keyword evidence="14" id="KW-1185">Reference proteome</keyword>
<keyword evidence="7" id="KW-0653">Protein transport</keyword>
<dbReference type="SUPFAM" id="SSF74653">
    <property type="entry name" value="TolA/TonB C-terminal domain"/>
    <property type="match status" value="1"/>
</dbReference>
<feature type="domain" description="TonB C-terminal" evidence="12">
    <location>
        <begin position="276"/>
        <end position="366"/>
    </location>
</feature>
<feature type="compositionally biased region" description="Low complexity" evidence="10">
    <location>
        <begin position="219"/>
        <end position="247"/>
    </location>
</feature>
<dbReference type="RefSeq" id="WP_009449662.1">
    <property type="nucleotide sequence ID" value="NZ_AMSI01000003.1"/>
</dbReference>
<organism evidence="13 14">
    <name type="scientific">Nitratireductor indicus C115</name>
    <dbReference type="NCBI Taxonomy" id="1231190"/>
    <lineage>
        <taxon>Bacteria</taxon>
        <taxon>Pseudomonadati</taxon>
        <taxon>Pseudomonadota</taxon>
        <taxon>Alphaproteobacteria</taxon>
        <taxon>Hyphomicrobiales</taxon>
        <taxon>Phyllobacteriaceae</taxon>
        <taxon>Nitratireductor</taxon>
    </lineage>
</organism>
<evidence type="ECO:0000256" key="7">
    <source>
        <dbReference type="ARBA" id="ARBA00022927"/>
    </source>
</evidence>
<dbReference type="Gene3D" id="3.30.1150.10">
    <property type="match status" value="1"/>
</dbReference>
<accession>K2N7L4</accession>
<dbReference type="EMBL" id="AMSI01000003">
    <property type="protein sequence ID" value="EKF43468.1"/>
    <property type="molecule type" value="Genomic_DNA"/>
</dbReference>
<feature type="transmembrane region" description="Helical" evidence="11">
    <location>
        <begin position="64"/>
        <end position="87"/>
    </location>
</feature>
<feature type="region of interest" description="Disordered" evidence="10">
    <location>
        <begin position="113"/>
        <end position="279"/>
    </location>
</feature>
<keyword evidence="8 11" id="KW-1133">Transmembrane helix</keyword>
<feature type="compositionally biased region" description="Basic and acidic residues" evidence="10">
    <location>
        <begin position="143"/>
        <end position="164"/>
    </location>
</feature>
<evidence type="ECO:0000259" key="12">
    <source>
        <dbReference type="PROSITE" id="PS52015"/>
    </source>
</evidence>
<sequence>MIVWPDLARSMPAEAEPVLAPIEAGGRFPVPPIRDTAEDGASGAAPDIPSPANAARLPPPAGKLLTAGLVATLLVSVLAHGAVLALLRDMLPVEGMEAASNAVSVEIILEAPPEPPAQPIAGSKEQPEEQLAQTRPPETVEPQDEKSTEPEQESKNSDLPKDPESPSEDTGETAEAEESRPIPMDRPAEEPVALPLSTEAPLPTPRPAPPPAENQPRIAPKVAAPRKIAKPAPAQKASPRPARPKPAAKAEARPAPRSSSGNTGRKGGATKGEQAAYARRLLGHVQRHKKYPAAAQNQRLSGRAGLSITIDRSGRLIDAKLRKATGHAILDKEALATARRAAPYPRPPEGVGGKTISISVNLDYKR</sequence>
<dbReference type="OrthoDB" id="8481221at2"/>
<dbReference type="eggNOG" id="COG0810">
    <property type="taxonomic scope" value="Bacteria"/>
</dbReference>
<dbReference type="GO" id="GO:0031992">
    <property type="term" value="F:energy transducer activity"/>
    <property type="evidence" value="ECO:0007669"/>
    <property type="project" value="TreeGrafter"/>
</dbReference>
<name>K2N7L4_9HYPH</name>
<evidence type="ECO:0000256" key="11">
    <source>
        <dbReference type="SAM" id="Phobius"/>
    </source>
</evidence>
<evidence type="ECO:0000313" key="14">
    <source>
        <dbReference type="Proteomes" id="UP000007374"/>
    </source>
</evidence>
<protein>
    <submittedName>
        <fullName evidence="13">TonB family protein</fullName>
    </submittedName>
</protein>
<dbReference type="GO" id="GO:0055085">
    <property type="term" value="P:transmembrane transport"/>
    <property type="evidence" value="ECO:0007669"/>
    <property type="project" value="InterPro"/>
</dbReference>
<evidence type="ECO:0000256" key="3">
    <source>
        <dbReference type="ARBA" id="ARBA00022448"/>
    </source>
</evidence>
<feature type="compositionally biased region" description="Acidic residues" evidence="10">
    <location>
        <begin position="165"/>
        <end position="176"/>
    </location>
</feature>
<proteinExistence type="inferred from homology"/>
<dbReference type="GO" id="GO:0098797">
    <property type="term" value="C:plasma membrane protein complex"/>
    <property type="evidence" value="ECO:0007669"/>
    <property type="project" value="TreeGrafter"/>
</dbReference>
<comment type="subcellular location">
    <subcellularLocation>
        <location evidence="1">Cell inner membrane</location>
        <topology evidence="1">Single-pass membrane protein</topology>
        <orientation evidence="1">Periplasmic side</orientation>
    </subcellularLocation>
</comment>
<reference evidence="13 14" key="1">
    <citation type="journal article" date="2012" name="J. Bacteriol.">
        <title>Genome Sequence of Nitratireductor indicus Type Strain C115.</title>
        <authorList>
            <person name="Lai Q."/>
            <person name="Li G."/>
            <person name="Yu Z."/>
            <person name="Shao Z."/>
        </authorList>
    </citation>
    <scope>NUCLEOTIDE SEQUENCE [LARGE SCALE GENOMIC DNA]</scope>
    <source>
        <strain evidence="13 14">C115</strain>
    </source>
</reference>
<evidence type="ECO:0000256" key="10">
    <source>
        <dbReference type="SAM" id="MobiDB-lite"/>
    </source>
</evidence>
<keyword evidence="6 11" id="KW-0812">Transmembrane</keyword>
<dbReference type="PANTHER" id="PTHR33446:SF2">
    <property type="entry name" value="PROTEIN TONB"/>
    <property type="match status" value="1"/>
</dbReference>
<dbReference type="AlphaFoldDB" id="K2N7L4"/>
<keyword evidence="9 11" id="KW-0472">Membrane</keyword>
<keyword evidence="4" id="KW-1003">Cell membrane</keyword>
<dbReference type="NCBIfam" id="TIGR01352">
    <property type="entry name" value="tonB_Cterm"/>
    <property type="match status" value="1"/>
</dbReference>
<dbReference type="Proteomes" id="UP000007374">
    <property type="component" value="Unassembled WGS sequence"/>
</dbReference>
<evidence type="ECO:0000256" key="9">
    <source>
        <dbReference type="ARBA" id="ARBA00023136"/>
    </source>
</evidence>
<dbReference type="InterPro" id="IPR051045">
    <property type="entry name" value="TonB-dependent_transducer"/>
</dbReference>
<dbReference type="STRING" id="721133.SAMN05216176_101198"/>
<comment type="caution">
    <text evidence="13">The sequence shown here is derived from an EMBL/GenBank/DDBJ whole genome shotgun (WGS) entry which is preliminary data.</text>
</comment>
<comment type="similarity">
    <text evidence="2">Belongs to the TonB family.</text>
</comment>
<evidence type="ECO:0000256" key="4">
    <source>
        <dbReference type="ARBA" id="ARBA00022475"/>
    </source>
</evidence>
<dbReference type="PROSITE" id="PS52015">
    <property type="entry name" value="TONB_CTD"/>
    <property type="match status" value="1"/>
</dbReference>
<dbReference type="PATRIC" id="fig|1231190.3.peg.1160"/>
<feature type="compositionally biased region" description="Pro residues" evidence="10">
    <location>
        <begin position="202"/>
        <end position="213"/>
    </location>
</feature>